<keyword evidence="1" id="KW-0812">Transmembrane</keyword>
<feature type="transmembrane region" description="Helical" evidence="1">
    <location>
        <begin position="109"/>
        <end position="130"/>
    </location>
</feature>
<evidence type="ECO:0000313" key="2">
    <source>
        <dbReference type="EMBL" id="CAF1420676.1"/>
    </source>
</evidence>
<feature type="transmembrane region" description="Helical" evidence="1">
    <location>
        <begin position="271"/>
        <end position="292"/>
    </location>
</feature>
<sequence length="334" mass="39208">MFNTSLNVTLHESLKVTATFFTIITIVLASLTILFGLTILFRLIYCRRLQKCSSKNDSRRIGLLHSMNTYIHIIGETSIFLIMSTRTLYGDLYLHIKEESAPSWHCRLLNYLMSMFAAGIYGSCFVHAVFRYWRIMKPHRRLHRTFSFHLQLIFLHIIYIIVISIPVWFRAIYLSSENYCLNHFNDTWISIYISITATVLPIFGIVIVHFKIVMYMKRNWQSRKRWKRMERDLLMIKRLLLVVVVLSNTSGAAILLWLLMYIQKFLHPLSYRLLCFIIEIGMLICSITLLIVSPQLRRALGSTALYKQHSDSNNTINNNKIGKLENESWKSNQV</sequence>
<dbReference type="AlphaFoldDB" id="A0A815MAF1"/>
<reference evidence="2" key="1">
    <citation type="submission" date="2021-02" db="EMBL/GenBank/DDBJ databases">
        <authorList>
            <person name="Nowell W R."/>
        </authorList>
    </citation>
    <scope>NUCLEOTIDE SEQUENCE</scope>
</reference>
<evidence type="ECO:0000256" key="1">
    <source>
        <dbReference type="SAM" id="Phobius"/>
    </source>
</evidence>
<proteinExistence type="predicted"/>
<organism evidence="2 4">
    <name type="scientific">Adineta steineri</name>
    <dbReference type="NCBI Taxonomy" id="433720"/>
    <lineage>
        <taxon>Eukaryota</taxon>
        <taxon>Metazoa</taxon>
        <taxon>Spiralia</taxon>
        <taxon>Gnathifera</taxon>
        <taxon>Rotifera</taxon>
        <taxon>Eurotatoria</taxon>
        <taxon>Bdelloidea</taxon>
        <taxon>Adinetida</taxon>
        <taxon>Adinetidae</taxon>
        <taxon>Adineta</taxon>
    </lineage>
</organism>
<evidence type="ECO:0000313" key="3">
    <source>
        <dbReference type="EMBL" id="CAF3902513.1"/>
    </source>
</evidence>
<dbReference type="EMBL" id="CAJOBB010001781">
    <property type="protein sequence ID" value="CAF3902513.1"/>
    <property type="molecule type" value="Genomic_DNA"/>
</dbReference>
<comment type="caution">
    <text evidence="2">The sequence shown here is derived from an EMBL/GenBank/DDBJ whole genome shotgun (WGS) entry which is preliminary data.</text>
</comment>
<name>A0A815MAF1_9BILA</name>
<accession>A0A815MAF1</accession>
<dbReference type="Proteomes" id="UP000663860">
    <property type="component" value="Unassembled WGS sequence"/>
</dbReference>
<feature type="transmembrane region" description="Helical" evidence="1">
    <location>
        <begin position="189"/>
        <end position="214"/>
    </location>
</feature>
<feature type="transmembrane region" description="Helical" evidence="1">
    <location>
        <begin position="235"/>
        <end position="259"/>
    </location>
</feature>
<feature type="transmembrane region" description="Helical" evidence="1">
    <location>
        <begin position="150"/>
        <end position="169"/>
    </location>
</feature>
<gene>
    <name evidence="2" type="ORF">IZO911_LOCUS40651</name>
    <name evidence="3" type="ORF">KXQ929_LOCUS22897</name>
</gene>
<keyword evidence="1" id="KW-1133">Transmembrane helix</keyword>
<protein>
    <recommendedName>
        <fullName evidence="5">G-protein coupled receptors family 1 profile domain-containing protein</fullName>
    </recommendedName>
</protein>
<dbReference type="Proteomes" id="UP000663868">
    <property type="component" value="Unassembled WGS sequence"/>
</dbReference>
<dbReference type="Gene3D" id="1.20.1070.10">
    <property type="entry name" value="Rhodopsin 7-helix transmembrane proteins"/>
    <property type="match status" value="1"/>
</dbReference>
<keyword evidence="1" id="KW-0472">Membrane</keyword>
<feature type="transmembrane region" description="Helical" evidence="1">
    <location>
        <begin position="20"/>
        <end position="45"/>
    </location>
</feature>
<dbReference type="SUPFAM" id="SSF81321">
    <property type="entry name" value="Family A G protein-coupled receptor-like"/>
    <property type="match status" value="1"/>
</dbReference>
<dbReference type="EMBL" id="CAJNOE010001410">
    <property type="protein sequence ID" value="CAF1420676.1"/>
    <property type="molecule type" value="Genomic_DNA"/>
</dbReference>
<evidence type="ECO:0000313" key="4">
    <source>
        <dbReference type="Proteomes" id="UP000663860"/>
    </source>
</evidence>
<feature type="transmembrane region" description="Helical" evidence="1">
    <location>
        <begin position="69"/>
        <end position="89"/>
    </location>
</feature>
<evidence type="ECO:0008006" key="5">
    <source>
        <dbReference type="Google" id="ProtNLM"/>
    </source>
</evidence>